<dbReference type="Gene3D" id="2.60.40.10">
    <property type="entry name" value="Immunoglobulins"/>
    <property type="match status" value="1"/>
</dbReference>
<sequence length="494" mass="57364">MIKKTTYILLLLLSLGTFVSAQPKQEVRAAWITTAYRLDWPQTLAQTPSSMKQQQRELIQLLDLLKEANFNTILFQVRGRGDATYPSKYEPYSSSLTGRLNGNPGYDPLQFAIEECHKRGMELHAWVVGIPIGSVSFHKSLGAKSPIKKEPKLFVRQGSYWYLNPGNPQSKYYLGKIVKDIVERYNVDGIHFDYLRYPDRSAKFPDNQDYQKYGKGVDKAQWRRDNITQILSHTYHEIKSVKPWVKVSTCPIGKHSDTNHYSAKGWNAYNEVYQDVFKWLEMGIQDQIYPMMYFRGNNFYPFALDWKEQSQGRHIISGLGIYFLDEKEGNWAKEEVQRQLYFVRDNHLEGHAFFRAQFLADDTKGVYSSLVNNHYKYPALIPAIPWLDKIAPNKPQNLKLKITEESAILSWSESKDNDEQNKPTYIIYQSDKQPVDTSKAENILATYIKGTNYVYTPILPINKYKYFAVTAIDRYGNESEAIQLESMHDIEIDE</sequence>
<reference evidence="4 5" key="1">
    <citation type="journal article" date="2011" name="Stand. Genomic Sci.">
        <title>Non-contiguous finished genome sequence of Bacteroides coprosuis type strain (PC139).</title>
        <authorList>
            <person name="Land M."/>
            <person name="Held B."/>
            <person name="Gronow S."/>
            <person name="Abt B."/>
            <person name="Lucas S."/>
            <person name="Del Rio T.G."/>
            <person name="Nolan M."/>
            <person name="Tice H."/>
            <person name="Cheng J.F."/>
            <person name="Pitluck S."/>
            <person name="Liolios K."/>
            <person name="Pagani I."/>
            <person name="Ivanova N."/>
            <person name="Mavromatis K."/>
            <person name="Mikhailova N."/>
            <person name="Pati A."/>
            <person name="Tapia R."/>
            <person name="Han C."/>
            <person name="Goodwin L."/>
            <person name="Chen A."/>
            <person name="Palaniappan K."/>
            <person name="Hauser L."/>
            <person name="Brambilla E.M."/>
            <person name="Rohde M."/>
            <person name="Goker M."/>
            <person name="Detter J.C."/>
            <person name="Woyke T."/>
            <person name="Bristow J."/>
            <person name="Eisen J.A."/>
            <person name="Markowitz V."/>
            <person name="Hugenholtz P."/>
            <person name="Kyrpides N.C."/>
            <person name="Klenk H.P."/>
            <person name="Lapidus A."/>
        </authorList>
    </citation>
    <scope>NUCLEOTIDE SEQUENCE</scope>
    <source>
        <strain evidence="4 5">DSM 18011</strain>
    </source>
</reference>
<feature type="domain" description="Glycosyl hydrolase-like 10" evidence="3">
    <location>
        <begin position="26"/>
        <end position="312"/>
    </location>
</feature>
<dbReference type="InterPro" id="IPR003790">
    <property type="entry name" value="GHL10"/>
</dbReference>
<dbReference type="InterPro" id="IPR036116">
    <property type="entry name" value="FN3_sf"/>
</dbReference>
<dbReference type="HOGENOM" id="CLU_019247_3_0_10"/>
<keyword evidence="1 2" id="KW-0732">Signal</keyword>
<dbReference type="Gene3D" id="3.20.20.80">
    <property type="entry name" value="Glycosidases"/>
    <property type="match status" value="1"/>
</dbReference>
<dbReference type="InterPro" id="IPR052177">
    <property type="entry name" value="Divisome_Glycosyl_Hydrolase"/>
</dbReference>
<name>F3ZNK1_9BACE</name>
<dbReference type="InterPro" id="IPR017853">
    <property type="entry name" value="GH"/>
</dbReference>
<evidence type="ECO:0000259" key="3">
    <source>
        <dbReference type="Pfam" id="PF02638"/>
    </source>
</evidence>
<proteinExistence type="predicted"/>
<dbReference type="eggNOG" id="COG1649">
    <property type="taxonomic scope" value="Bacteria"/>
</dbReference>
<keyword evidence="5" id="KW-1185">Reference proteome</keyword>
<evidence type="ECO:0000256" key="2">
    <source>
        <dbReference type="SAM" id="SignalP"/>
    </source>
</evidence>
<evidence type="ECO:0000313" key="4">
    <source>
        <dbReference type="EMBL" id="EGJ72536.1"/>
    </source>
</evidence>
<protein>
    <recommendedName>
        <fullName evidence="3">Glycosyl hydrolase-like 10 domain-containing protein</fullName>
    </recommendedName>
</protein>
<dbReference type="Proteomes" id="UP000018439">
    <property type="component" value="Chromosome"/>
</dbReference>
<dbReference type="InterPro" id="IPR013783">
    <property type="entry name" value="Ig-like_fold"/>
</dbReference>
<feature type="chain" id="PRO_5003308518" description="Glycosyl hydrolase-like 10 domain-containing protein" evidence="2">
    <location>
        <begin position="22"/>
        <end position="494"/>
    </location>
</feature>
<dbReference type="Pfam" id="PF02638">
    <property type="entry name" value="GHL10"/>
    <property type="match status" value="1"/>
</dbReference>
<dbReference type="EMBL" id="CM001167">
    <property type="protein sequence ID" value="EGJ72536.1"/>
    <property type="molecule type" value="Genomic_DNA"/>
</dbReference>
<evidence type="ECO:0000256" key="1">
    <source>
        <dbReference type="ARBA" id="ARBA00022729"/>
    </source>
</evidence>
<dbReference type="SUPFAM" id="SSF49265">
    <property type="entry name" value="Fibronectin type III"/>
    <property type="match status" value="1"/>
</dbReference>
<organism evidence="4 5">
    <name type="scientific">Bacteroides coprosuis DSM 18011</name>
    <dbReference type="NCBI Taxonomy" id="679937"/>
    <lineage>
        <taxon>Bacteria</taxon>
        <taxon>Pseudomonadati</taxon>
        <taxon>Bacteroidota</taxon>
        <taxon>Bacteroidia</taxon>
        <taxon>Bacteroidales</taxon>
        <taxon>Bacteroidaceae</taxon>
        <taxon>Bacteroides</taxon>
    </lineage>
</organism>
<dbReference type="STRING" id="679937.Bcop_2383"/>
<dbReference type="PANTHER" id="PTHR43405:SF1">
    <property type="entry name" value="GLYCOSYL HYDROLASE DIGH"/>
    <property type="match status" value="1"/>
</dbReference>
<dbReference type="PANTHER" id="PTHR43405">
    <property type="entry name" value="GLYCOSYL HYDROLASE DIGH"/>
    <property type="match status" value="1"/>
</dbReference>
<dbReference type="SUPFAM" id="SSF51445">
    <property type="entry name" value="(Trans)glycosidases"/>
    <property type="match status" value="1"/>
</dbReference>
<dbReference type="OrthoDB" id="9773203at2"/>
<evidence type="ECO:0000313" key="5">
    <source>
        <dbReference type="Proteomes" id="UP000018439"/>
    </source>
</evidence>
<dbReference type="AlphaFoldDB" id="F3ZNK1"/>
<gene>
    <name evidence="4" type="ORF">Bcop_2383</name>
</gene>
<feature type="signal peptide" evidence="2">
    <location>
        <begin position="1"/>
        <end position="21"/>
    </location>
</feature>
<accession>F3ZNK1</accession>